<keyword evidence="6" id="KW-1185">Reference proteome</keyword>
<dbReference type="AlphaFoldDB" id="A0A2G8KF08"/>
<accession>A0A2G8KF08</accession>
<dbReference type="Gene3D" id="1.10.533.10">
    <property type="entry name" value="Death Domain, Fas"/>
    <property type="match status" value="1"/>
</dbReference>
<proteinExistence type="predicted"/>
<organism evidence="5 6">
    <name type="scientific">Stichopus japonicus</name>
    <name type="common">Sea cucumber</name>
    <dbReference type="NCBI Taxonomy" id="307972"/>
    <lineage>
        <taxon>Eukaryota</taxon>
        <taxon>Metazoa</taxon>
        <taxon>Echinodermata</taxon>
        <taxon>Eleutherozoa</taxon>
        <taxon>Echinozoa</taxon>
        <taxon>Holothuroidea</taxon>
        <taxon>Aspidochirotacea</taxon>
        <taxon>Aspidochirotida</taxon>
        <taxon>Stichopodidae</taxon>
        <taxon>Apostichopus</taxon>
    </lineage>
</organism>
<gene>
    <name evidence="5" type="ORF">BSL78_16559</name>
</gene>
<dbReference type="GO" id="GO:0071222">
    <property type="term" value="P:cellular response to lipopolysaccharide"/>
    <property type="evidence" value="ECO:0007669"/>
    <property type="project" value="TreeGrafter"/>
</dbReference>
<dbReference type="PANTHER" id="PTHR31882:SF11">
    <property type="entry name" value="HDA1 COMPLEX SUBUNIT 2"/>
    <property type="match status" value="1"/>
</dbReference>
<feature type="coiled-coil region" evidence="2">
    <location>
        <begin position="281"/>
        <end position="368"/>
    </location>
</feature>
<name>A0A2G8KF08_STIJA</name>
<dbReference type="GO" id="GO:0006357">
    <property type="term" value="P:regulation of transcription by RNA polymerase II"/>
    <property type="evidence" value="ECO:0007669"/>
    <property type="project" value="TreeGrafter"/>
</dbReference>
<dbReference type="GO" id="GO:0043122">
    <property type="term" value="P:regulation of canonical NF-kappaB signal transduction"/>
    <property type="evidence" value="ECO:0007669"/>
    <property type="project" value="UniProtKB-ARBA"/>
</dbReference>
<dbReference type="InterPro" id="IPR011029">
    <property type="entry name" value="DEATH-like_dom_sf"/>
</dbReference>
<sequence length="569" mass="65795">MIGRLLRCVISIYQRLMLNVASVTILQQDQVFSVLLLWRSREGKHATVENLIGNLSKAVDMEKWEFLIKNDPLSEECSETGGKDITKIETGPTSGFDSEGEDDLPPISLVSSVKEEDVTHGGGTHLDENEPIVKKETENVYEIRNERRREQDGTLEDIERLSAVYTGFAEENKDQLTSIGIAMGDTLQKILRLDHENKKLKTEMAQLREEKELAEALLASSQQDERPPPKRQDQSEKQTNPKKYSEEAFLKQRNNYLKLKRHLKEAIEANREWDSFSRKKRDDHNKEMNEKNAIIKSLEERLEIAESSSSDQNRQMDSILNATESQVTDMQTELVRLRTERSELKERLRRLIEEKRQVEKLSKDLLKQNALSGGKTEKKWEQRRTENVVQSADVNLHEGSVAPMETFQETIKLAQQAKAPPNDGYHARRIRSEKMAKKAASKPAQAQPDNTPEDDILFLKEQVLQYRKDFEKERKDREKAAGELESLRRELEDTRLMLDLQRDEYKDRKTGGTTKYGGAQPEQYKKKKTGFPYMDPDEVEGYYKNSGKKDDYWSDGRDEVDGGSSMWRY</sequence>
<feature type="region of interest" description="Disordered" evidence="3">
    <location>
        <begin position="433"/>
        <end position="452"/>
    </location>
</feature>
<dbReference type="PROSITE" id="PS50017">
    <property type="entry name" value="DEATH_DOMAIN"/>
    <property type="match status" value="1"/>
</dbReference>
<feature type="coiled-coil region" evidence="2">
    <location>
        <begin position="470"/>
        <end position="504"/>
    </location>
</feature>
<feature type="compositionally biased region" description="Basic and acidic residues" evidence="3">
    <location>
        <begin position="547"/>
        <end position="560"/>
    </location>
</feature>
<dbReference type="PANTHER" id="PTHR31882">
    <property type="entry name" value="TNFAIP3-INTERACTING PROTEIN COILED COIL FAMILY MEMBER"/>
    <property type="match status" value="1"/>
</dbReference>
<keyword evidence="1 2" id="KW-0175">Coiled coil</keyword>
<dbReference type="GO" id="GO:0007165">
    <property type="term" value="P:signal transduction"/>
    <property type="evidence" value="ECO:0007669"/>
    <property type="project" value="InterPro"/>
</dbReference>
<dbReference type="Proteomes" id="UP000230750">
    <property type="component" value="Unassembled WGS sequence"/>
</dbReference>
<evidence type="ECO:0000313" key="6">
    <source>
        <dbReference type="Proteomes" id="UP000230750"/>
    </source>
</evidence>
<feature type="region of interest" description="Disordered" evidence="3">
    <location>
        <begin position="506"/>
        <end position="569"/>
    </location>
</feature>
<evidence type="ECO:0000256" key="1">
    <source>
        <dbReference type="ARBA" id="ARBA00023054"/>
    </source>
</evidence>
<dbReference type="GO" id="GO:0005737">
    <property type="term" value="C:cytoplasm"/>
    <property type="evidence" value="ECO:0007669"/>
    <property type="project" value="UniProtKB-ARBA"/>
</dbReference>
<dbReference type="SUPFAM" id="SSF47986">
    <property type="entry name" value="DEATH domain"/>
    <property type="match status" value="1"/>
</dbReference>
<dbReference type="Gene3D" id="1.20.5.990">
    <property type="entry name" value="Nemo cc2-lz domain - 1d5 darpin complex"/>
    <property type="match status" value="1"/>
</dbReference>
<comment type="caution">
    <text evidence="5">The sequence shown here is derived from an EMBL/GenBank/DDBJ whole genome shotgun (WGS) entry which is preliminary data.</text>
</comment>
<evidence type="ECO:0000256" key="3">
    <source>
        <dbReference type="SAM" id="MobiDB-lite"/>
    </source>
</evidence>
<feature type="compositionally biased region" description="Basic and acidic residues" evidence="3">
    <location>
        <begin position="223"/>
        <end position="236"/>
    </location>
</feature>
<protein>
    <recommendedName>
        <fullName evidence="4">Death domain-containing protein</fullName>
    </recommendedName>
</protein>
<feature type="domain" description="Death" evidence="4">
    <location>
        <begin position="29"/>
        <end position="57"/>
    </location>
</feature>
<dbReference type="EMBL" id="MRZV01000635">
    <property type="protein sequence ID" value="PIK46581.1"/>
    <property type="molecule type" value="Genomic_DNA"/>
</dbReference>
<evidence type="ECO:0000313" key="5">
    <source>
        <dbReference type="EMBL" id="PIK46581.1"/>
    </source>
</evidence>
<feature type="region of interest" description="Disordered" evidence="3">
    <location>
        <begin position="77"/>
        <end position="102"/>
    </location>
</feature>
<dbReference type="InterPro" id="IPR000488">
    <property type="entry name" value="Death_dom"/>
</dbReference>
<feature type="region of interest" description="Disordered" evidence="3">
    <location>
        <begin position="218"/>
        <end position="249"/>
    </location>
</feature>
<evidence type="ECO:0000259" key="4">
    <source>
        <dbReference type="PROSITE" id="PS50017"/>
    </source>
</evidence>
<reference evidence="5 6" key="1">
    <citation type="journal article" date="2017" name="PLoS Biol.">
        <title>The sea cucumber genome provides insights into morphological evolution and visceral regeneration.</title>
        <authorList>
            <person name="Zhang X."/>
            <person name="Sun L."/>
            <person name="Yuan J."/>
            <person name="Sun Y."/>
            <person name="Gao Y."/>
            <person name="Zhang L."/>
            <person name="Li S."/>
            <person name="Dai H."/>
            <person name="Hamel J.F."/>
            <person name="Liu C."/>
            <person name="Yu Y."/>
            <person name="Liu S."/>
            <person name="Lin W."/>
            <person name="Guo K."/>
            <person name="Jin S."/>
            <person name="Xu P."/>
            <person name="Storey K.B."/>
            <person name="Huan P."/>
            <person name="Zhang T."/>
            <person name="Zhou Y."/>
            <person name="Zhang J."/>
            <person name="Lin C."/>
            <person name="Li X."/>
            <person name="Xing L."/>
            <person name="Huo D."/>
            <person name="Sun M."/>
            <person name="Wang L."/>
            <person name="Mercier A."/>
            <person name="Li F."/>
            <person name="Yang H."/>
            <person name="Xiang J."/>
        </authorList>
    </citation>
    <scope>NUCLEOTIDE SEQUENCE [LARGE SCALE GENOMIC DNA]</scope>
    <source>
        <strain evidence="5">Shaxun</strain>
        <tissue evidence="5">Muscle</tissue>
    </source>
</reference>
<evidence type="ECO:0000256" key="2">
    <source>
        <dbReference type="SAM" id="Coils"/>
    </source>
</evidence>